<dbReference type="EMBL" id="LBVL01000003">
    <property type="protein sequence ID" value="KKQ85876.1"/>
    <property type="molecule type" value="Genomic_DNA"/>
</dbReference>
<dbReference type="Pfam" id="PF01797">
    <property type="entry name" value="Y1_Tnp"/>
    <property type="match status" value="1"/>
</dbReference>
<dbReference type="GO" id="GO:0006313">
    <property type="term" value="P:DNA transposition"/>
    <property type="evidence" value="ECO:0007669"/>
    <property type="project" value="InterPro"/>
</dbReference>
<dbReference type="PANTHER" id="PTHR34322:SF2">
    <property type="entry name" value="TRANSPOSASE IS200-LIKE DOMAIN-CONTAINING PROTEIN"/>
    <property type="match status" value="1"/>
</dbReference>
<proteinExistence type="predicted"/>
<dbReference type="SMART" id="SM01321">
    <property type="entry name" value="Y1_Tnp"/>
    <property type="match status" value="1"/>
</dbReference>
<dbReference type="SUPFAM" id="SSF143422">
    <property type="entry name" value="Transposase IS200-like"/>
    <property type="match status" value="1"/>
</dbReference>
<dbReference type="AlphaFoldDB" id="A0A0G0P972"/>
<organism evidence="2 3">
    <name type="scientific">Candidatus Woesebacteria bacterium GW2011_GWB1_38_8</name>
    <dbReference type="NCBI Taxonomy" id="1618570"/>
    <lineage>
        <taxon>Bacteria</taxon>
        <taxon>Candidatus Woeseibacteriota</taxon>
    </lineage>
</organism>
<reference evidence="2 3" key="1">
    <citation type="journal article" date="2015" name="Nature">
        <title>rRNA introns, odd ribosomes, and small enigmatic genomes across a large radiation of phyla.</title>
        <authorList>
            <person name="Brown C.T."/>
            <person name="Hug L.A."/>
            <person name="Thomas B.C."/>
            <person name="Sharon I."/>
            <person name="Castelle C.J."/>
            <person name="Singh A."/>
            <person name="Wilkins M.J."/>
            <person name="Williams K.H."/>
            <person name="Banfield J.F."/>
        </authorList>
    </citation>
    <scope>NUCLEOTIDE SEQUENCE [LARGE SCALE GENOMIC DNA]</scope>
</reference>
<protein>
    <recommendedName>
        <fullName evidence="1">Transposase IS200-like domain-containing protein</fullName>
    </recommendedName>
</protein>
<dbReference type="InterPro" id="IPR036515">
    <property type="entry name" value="Transposase_17_sf"/>
</dbReference>
<dbReference type="PATRIC" id="fig|1618570.3.peg.324"/>
<name>A0A0G0P972_9BACT</name>
<accession>A0A0G0P972</accession>
<dbReference type="Gene3D" id="3.30.70.1290">
    <property type="entry name" value="Transposase IS200-like"/>
    <property type="match status" value="1"/>
</dbReference>
<evidence type="ECO:0000313" key="2">
    <source>
        <dbReference type="EMBL" id="KKQ85876.1"/>
    </source>
</evidence>
<evidence type="ECO:0000259" key="1">
    <source>
        <dbReference type="SMART" id="SM01321"/>
    </source>
</evidence>
<dbReference type="PANTHER" id="PTHR34322">
    <property type="entry name" value="TRANSPOSASE, Y1_TNP DOMAIN-CONTAINING"/>
    <property type="match status" value="1"/>
</dbReference>
<sequence length="224" mass="26544">MSNKRKIVLSKGEIYHVLNRSIASEEIFVNKRILSRAISLIDYYRFSHKLSFSKYKKLSVKERIEYLKIIKSSNKPVVEIFAFAFMPDHYHLLLRQLTEKGISHFISTFQNAFAKYYNLKIGRDGGIFKTPFRAKWISTDEIFLHISRYIHLNPVTSYIIDYEDLKLYPWTSYPEYQKGVREDNFINTEFLLKITGGIANYNKFVSGQVDYQRKLKKIKTLLLE</sequence>
<dbReference type="GO" id="GO:0004803">
    <property type="term" value="F:transposase activity"/>
    <property type="evidence" value="ECO:0007669"/>
    <property type="project" value="InterPro"/>
</dbReference>
<gene>
    <name evidence="2" type="ORF">UT08_C0003G0039</name>
</gene>
<evidence type="ECO:0000313" key="3">
    <source>
        <dbReference type="Proteomes" id="UP000034081"/>
    </source>
</evidence>
<dbReference type="Proteomes" id="UP000034081">
    <property type="component" value="Unassembled WGS sequence"/>
</dbReference>
<dbReference type="GO" id="GO:0003677">
    <property type="term" value="F:DNA binding"/>
    <property type="evidence" value="ECO:0007669"/>
    <property type="project" value="InterPro"/>
</dbReference>
<feature type="domain" description="Transposase IS200-like" evidence="1">
    <location>
        <begin position="10"/>
        <end position="153"/>
    </location>
</feature>
<comment type="caution">
    <text evidence="2">The sequence shown here is derived from an EMBL/GenBank/DDBJ whole genome shotgun (WGS) entry which is preliminary data.</text>
</comment>
<dbReference type="InterPro" id="IPR002686">
    <property type="entry name" value="Transposase_17"/>
</dbReference>